<dbReference type="EnsemblBacteria" id="ABF42268">
    <property type="protein sequence ID" value="ABF42268"/>
    <property type="gene ID" value="Acid345_3267"/>
</dbReference>
<dbReference type="eggNOG" id="COG2227">
    <property type="taxonomic scope" value="Bacteria"/>
</dbReference>
<reference evidence="2 3" key="1">
    <citation type="journal article" date="2009" name="Appl. Environ. Microbiol.">
        <title>Three genomes from the phylum Acidobacteria provide insight into the lifestyles of these microorganisms in soils.</title>
        <authorList>
            <person name="Ward N.L."/>
            <person name="Challacombe J.F."/>
            <person name="Janssen P.H."/>
            <person name="Henrissat B."/>
            <person name="Coutinho P.M."/>
            <person name="Wu M."/>
            <person name="Xie G."/>
            <person name="Haft D.H."/>
            <person name="Sait M."/>
            <person name="Badger J."/>
            <person name="Barabote R.D."/>
            <person name="Bradley B."/>
            <person name="Brettin T.S."/>
            <person name="Brinkac L.M."/>
            <person name="Bruce D."/>
            <person name="Creasy T."/>
            <person name="Daugherty S.C."/>
            <person name="Davidsen T.M."/>
            <person name="DeBoy R.T."/>
            <person name="Detter J.C."/>
            <person name="Dodson R.J."/>
            <person name="Durkin A.S."/>
            <person name="Ganapathy A."/>
            <person name="Gwinn-Giglio M."/>
            <person name="Han C.S."/>
            <person name="Khouri H."/>
            <person name="Kiss H."/>
            <person name="Kothari S.P."/>
            <person name="Madupu R."/>
            <person name="Nelson K.E."/>
            <person name="Nelson W.C."/>
            <person name="Paulsen I."/>
            <person name="Penn K."/>
            <person name="Ren Q."/>
            <person name="Rosovitz M.J."/>
            <person name="Selengut J.D."/>
            <person name="Shrivastava S."/>
            <person name="Sullivan S.A."/>
            <person name="Tapia R."/>
            <person name="Thompson L.S."/>
            <person name="Watkins K.L."/>
            <person name="Yang Q."/>
            <person name="Yu C."/>
            <person name="Zafar N."/>
            <person name="Zhou L."/>
            <person name="Kuske C.R."/>
        </authorList>
    </citation>
    <scope>NUCLEOTIDE SEQUENCE [LARGE SCALE GENOMIC DNA]</scope>
    <source>
        <strain evidence="2 3">Ellin345</strain>
    </source>
</reference>
<dbReference type="SUPFAM" id="SSF53335">
    <property type="entry name" value="S-adenosyl-L-methionine-dependent methyltransferases"/>
    <property type="match status" value="1"/>
</dbReference>
<organism evidence="2 3">
    <name type="scientific">Koribacter versatilis (strain Ellin345)</name>
    <dbReference type="NCBI Taxonomy" id="204669"/>
    <lineage>
        <taxon>Bacteria</taxon>
        <taxon>Pseudomonadati</taxon>
        <taxon>Acidobacteriota</taxon>
        <taxon>Terriglobia</taxon>
        <taxon>Terriglobales</taxon>
        <taxon>Candidatus Korobacteraceae</taxon>
        <taxon>Candidatus Korobacter</taxon>
    </lineage>
</organism>
<gene>
    <name evidence="2" type="ordered locus">Acid345_3267</name>
</gene>
<dbReference type="AlphaFoldDB" id="Q1ILI2"/>
<dbReference type="NCBIfam" id="TIGR04290">
    <property type="entry name" value="meth_Rta_06860"/>
    <property type="match status" value="1"/>
</dbReference>
<dbReference type="KEGG" id="aba:Acid345_3267"/>
<keyword evidence="2" id="KW-0808">Transferase</keyword>
<dbReference type="Pfam" id="PF08003">
    <property type="entry name" value="Methyltransf_9"/>
    <property type="match status" value="1"/>
</dbReference>
<sequence>MQFSSSHPRAAKLRHPPSLPSRAARATCMPPPASNPRGKLVFLYGLMATIHRVDVDRDLLSRRIEELGDWFHNLDLHGIATAPNHFLGDFPRVKWKHIERAIPRDLEGASVLDIGCNGGFYSIQMKQRGAGRVLGIDVDDRYLNQARFAAETLNLDIEFEKRSVYDVEKIEGQFDYVFFMGVFYHLRYPLFALDTVIKKVRKKLVFQTMLRGSEQTKAVENDYHFWNKEIFKDPDFPQMYFIENSYANDPTNWWIPNGAAAEGMLRSSGLEIVDHPESETWICEPRSSLRADGKYILDHELAGTL</sequence>
<dbReference type="CDD" id="cd02440">
    <property type="entry name" value="AdoMet_MTases"/>
    <property type="match status" value="1"/>
</dbReference>
<dbReference type="EMBL" id="CP000360">
    <property type="protein sequence ID" value="ABF42268.1"/>
    <property type="molecule type" value="Genomic_DNA"/>
</dbReference>
<dbReference type="Gene3D" id="3.40.50.150">
    <property type="entry name" value="Vaccinia Virus protein VP39"/>
    <property type="match status" value="1"/>
</dbReference>
<dbReference type="InterPro" id="IPR027554">
    <property type="entry name" value="Meth_Rta_06860"/>
</dbReference>
<name>Q1ILI2_KORVE</name>
<dbReference type="Proteomes" id="UP000002432">
    <property type="component" value="Chromosome"/>
</dbReference>
<dbReference type="PANTHER" id="PTHR43861:SF1">
    <property type="entry name" value="TRANS-ACONITATE 2-METHYLTRANSFERASE"/>
    <property type="match status" value="1"/>
</dbReference>
<dbReference type="InterPro" id="IPR029063">
    <property type="entry name" value="SAM-dependent_MTases_sf"/>
</dbReference>
<dbReference type="InterPro" id="IPR027555">
    <property type="entry name" value="Mo5U34_MeTrfas-like"/>
</dbReference>
<evidence type="ECO:0000313" key="3">
    <source>
        <dbReference type="Proteomes" id="UP000002432"/>
    </source>
</evidence>
<dbReference type="HOGENOM" id="CLU_079326_0_0_0"/>
<dbReference type="PANTHER" id="PTHR43861">
    <property type="entry name" value="TRANS-ACONITATE 2-METHYLTRANSFERASE-RELATED"/>
    <property type="match status" value="1"/>
</dbReference>
<protein>
    <submittedName>
        <fullName evidence="2">Methyltransferase type 11</fullName>
    </submittedName>
</protein>
<evidence type="ECO:0000313" key="2">
    <source>
        <dbReference type="EMBL" id="ABF42268.1"/>
    </source>
</evidence>
<dbReference type="GO" id="GO:0008168">
    <property type="term" value="F:methyltransferase activity"/>
    <property type="evidence" value="ECO:0007669"/>
    <property type="project" value="UniProtKB-KW"/>
</dbReference>
<dbReference type="GO" id="GO:0032259">
    <property type="term" value="P:methylation"/>
    <property type="evidence" value="ECO:0007669"/>
    <property type="project" value="UniProtKB-KW"/>
</dbReference>
<accession>Q1ILI2</accession>
<feature type="region of interest" description="Disordered" evidence="1">
    <location>
        <begin position="1"/>
        <end position="30"/>
    </location>
</feature>
<evidence type="ECO:0000256" key="1">
    <source>
        <dbReference type="SAM" id="MobiDB-lite"/>
    </source>
</evidence>
<keyword evidence="3" id="KW-1185">Reference proteome</keyword>
<dbReference type="STRING" id="204669.Acid345_3267"/>
<proteinExistence type="predicted"/>
<keyword evidence="2" id="KW-0489">Methyltransferase</keyword>